<dbReference type="AlphaFoldDB" id="A0A0G1WXQ1"/>
<name>A0A0G1WXQ1_9BACT</name>
<sequence>MGRIPRIIGHIPQTVEMNVASELFALAVDILSIPRIQTEALVVFPGMGEDERVIHAVK</sequence>
<comment type="caution">
    <text evidence="1">The sequence shown here is derived from an EMBL/GenBank/DDBJ whole genome shotgun (WGS) entry which is preliminary data.</text>
</comment>
<dbReference type="Proteomes" id="UP000034273">
    <property type="component" value="Unassembled WGS sequence"/>
</dbReference>
<dbReference type="STRING" id="1618671.UY67_C0024G0029"/>
<dbReference type="EMBL" id="LCQW01000024">
    <property type="protein sequence ID" value="KKW23355.1"/>
    <property type="molecule type" value="Genomic_DNA"/>
</dbReference>
<accession>A0A0G1WXQ1</accession>
<evidence type="ECO:0000313" key="1">
    <source>
        <dbReference type="EMBL" id="KKW23355.1"/>
    </source>
</evidence>
<gene>
    <name evidence="1" type="ORF">UY67_C0024G0029</name>
</gene>
<protein>
    <submittedName>
        <fullName evidence="1">Uncharacterized protein</fullName>
    </submittedName>
</protein>
<organism evidence="1 2">
    <name type="scientific">Candidatus Kaiserbacteria bacterium GW2011_GWA2_52_12</name>
    <dbReference type="NCBI Taxonomy" id="1618671"/>
    <lineage>
        <taxon>Bacteria</taxon>
        <taxon>Candidatus Kaiseribacteriota</taxon>
    </lineage>
</organism>
<reference evidence="1 2" key="1">
    <citation type="journal article" date="2015" name="Nature">
        <title>rRNA introns, odd ribosomes, and small enigmatic genomes across a large radiation of phyla.</title>
        <authorList>
            <person name="Brown C.T."/>
            <person name="Hug L.A."/>
            <person name="Thomas B.C."/>
            <person name="Sharon I."/>
            <person name="Castelle C.J."/>
            <person name="Singh A."/>
            <person name="Wilkins M.J."/>
            <person name="Williams K.H."/>
            <person name="Banfield J.F."/>
        </authorList>
    </citation>
    <scope>NUCLEOTIDE SEQUENCE [LARGE SCALE GENOMIC DNA]</scope>
</reference>
<proteinExistence type="predicted"/>
<evidence type="ECO:0000313" key="2">
    <source>
        <dbReference type="Proteomes" id="UP000034273"/>
    </source>
</evidence>